<reference evidence="19 20" key="1">
    <citation type="submission" date="2021-11" db="EMBL/GenBank/DDBJ databases">
        <authorList>
            <person name="Oh E.-T."/>
            <person name="Kim S.-B."/>
        </authorList>
    </citation>
    <scope>NUCLEOTIDE SEQUENCE [LARGE SCALE GENOMIC DNA]</scope>
    <source>
        <strain evidence="19 20">MMS20-SJTN17</strain>
    </source>
</reference>
<evidence type="ECO:0000256" key="10">
    <source>
        <dbReference type="ARBA" id="ARBA00022989"/>
    </source>
</evidence>
<dbReference type="CDD" id="cd05387">
    <property type="entry name" value="BY-kinase"/>
    <property type="match status" value="1"/>
</dbReference>
<evidence type="ECO:0000256" key="2">
    <source>
        <dbReference type="ARBA" id="ARBA00008883"/>
    </source>
</evidence>
<dbReference type="SUPFAM" id="SSF52540">
    <property type="entry name" value="P-loop containing nucleoside triphosphate hydrolases"/>
    <property type="match status" value="1"/>
</dbReference>
<keyword evidence="10 15" id="KW-1133">Transmembrane helix</keyword>
<keyword evidence="7" id="KW-0547">Nucleotide-binding</keyword>
<dbReference type="InterPro" id="IPR032807">
    <property type="entry name" value="GNVR"/>
</dbReference>
<dbReference type="Pfam" id="PF02706">
    <property type="entry name" value="Wzz"/>
    <property type="match status" value="1"/>
</dbReference>
<keyword evidence="12" id="KW-0829">Tyrosine-protein kinase</keyword>
<evidence type="ECO:0000256" key="4">
    <source>
        <dbReference type="ARBA" id="ARBA00022519"/>
    </source>
</evidence>
<feature type="domain" description="Polysaccharide chain length determinant N-terminal" evidence="16">
    <location>
        <begin position="19"/>
        <end position="108"/>
    </location>
</feature>
<keyword evidence="14" id="KW-0175">Coiled coil</keyword>
<comment type="subcellular location">
    <subcellularLocation>
        <location evidence="1">Cell inner membrane</location>
        <topology evidence="1">Multi-pass membrane protein</topology>
    </subcellularLocation>
</comment>
<evidence type="ECO:0000256" key="3">
    <source>
        <dbReference type="ARBA" id="ARBA00022475"/>
    </source>
</evidence>
<comment type="caution">
    <text evidence="19">The sequence shown here is derived from an EMBL/GenBank/DDBJ whole genome shotgun (WGS) entry which is preliminary data.</text>
</comment>
<evidence type="ECO:0000259" key="18">
    <source>
        <dbReference type="Pfam" id="PF13807"/>
    </source>
</evidence>
<dbReference type="NCBIfam" id="TIGR01007">
    <property type="entry name" value="eps_fam"/>
    <property type="match status" value="1"/>
</dbReference>
<keyword evidence="8" id="KW-0418">Kinase</keyword>
<dbReference type="PANTHER" id="PTHR32309">
    <property type="entry name" value="TYROSINE-PROTEIN KINASE"/>
    <property type="match status" value="1"/>
</dbReference>
<evidence type="ECO:0000259" key="17">
    <source>
        <dbReference type="Pfam" id="PF13614"/>
    </source>
</evidence>
<dbReference type="Pfam" id="PF23607">
    <property type="entry name" value="WZC_N"/>
    <property type="match status" value="1"/>
</dbReference>
<sequence length="730" mass="79291">MAFDPTLLYRRNRDAGQLRLSDYTSVLKVHWRLIVKVALAVFALGVLYVLLAPPTYRADALIQVDNQNPNTDPAFNQLAAIFNVRTTSDTEMEVLGARLVIGEAVRKLHLDIEAKPRRFPLLGGLTARFAADGQPGASVPGLRGFAWGGERIDVSRFDIPSSLFNKQFVVTATGDGRFELTDPQGTLVADGVVGTVVTGTTAYGPVKLLIDKLVSGPGTEFTLTRSPLLETITDLQNKLIVAERVKQSGMIGIALEGPDRQKATDTVNTIAREYFNQNNARKESDAERSLALFDQQLPRLRAEVDDAEQRYNAFRETHGAVNLDEESRLLLQQAVELDTKLTDLKQQSSDLAQRFNVAHPAVASVDAQIVDLQRRRDALSRQVAGLPALEQALMRLQREVRVSTSLYTNLLNRAQELRVAKAAQALNVRVVDFALSPDRPVKPKVPLVLALSSVFGLLLGTVCAFVRQAGSGGTESSYDIVTVTGVPVSAVVMRSDRQARLQKDARRSRGGPPLLAVHDPKDVAVEGIRNLRTMLQFADVSTTNPVIALTGPHSEVGKSFLAANLAAVMATDGKRVAIVDADMRRGDVHDYFGASASPGLAEVLEGDAVVEDALIRDVAPDVDLLPCGSYPSRPADLLNSARFAALIEQLSLRYDKVIIDTPPILAVTDAMLVCKHAGTILMVVRYGKESLEDISESVGRLRVAGMVPSGILFNDIPPHSRSYSSYYGHA</sequence>
<dbReference type="Proteomes" id="UP001430614">
    <property type="component" value="Unassembled WGS sequence"/>
</dbReference>
<dbReference type="InterPro" id="IPR027417">
    <property type="entry name" value="P-loop_NTPase"/>
</dbReference>
<feature type="coiled-coil region" evidence="14">
    <location>
        <begin position="290"/>
        <end position="317"/>
    </location>
</feature>
<dbReference type="Gene3D" id="3.40.50.300">
    <property type="entry name" value="P-loop containing nucleotide triphosphate hydrolases"/>
    <property type="match status" value="1"/>
</dbReference>
<accession>A0ABS8K952</accession>
<dbReference type="InterPro" id="IPR050445">
    <property type="entry name" value="Bact_polysacc_biosynth/exp"/>
</dbReference>
<keyword evidence="3" id="KW-1003">Cell membrane</keyword>
<dbReference type="RefSeq" id="WP_230560172.1">
    <property type="nucleotide sequence ID" value="NZ_JAJITC010000002.1"/>
</dbReference>
<gene>
    <name evidence="19" type="ORF">LJ655_05130</name>
</gene>
<evidence type="ECO:0000256" key="14">
    <source>
        <dbReference type="SAM" id="Coils"/>
    </source>
</evidence>
<dbReference type="EMBL" id="JAJITC010000002">
    <property type="protein sequence ID" value="MCC8401285.1"/>
    <property type="molecule type" value="Genomic_DNA"/>
</dbReference>
<evidence type="ECO:0000256" key="13">
    <source>
        <dbReference type="ARBA" id="ARBA00053015"/>
    </source>
</evidence>
<dbReference type="Pfam" id="PF13807">
    <property type="entry name" value="GNVR"/>
    <property type="match status" value="1"/>
</dbReference>
<dbReference type="EC" id="2.7.10.2" evidence="19"/>
<keyword evidence="5 19" id="KW-0808">Transferase</keyword>
<evidence type="ECO:0000256" key="8">
    <source>
        <dbReference type="ARBA" id="ARBA00022777"/>
    </source>
</evidence>
<evidence type="ECO:0000256" key="11">
    <source>
        <dbReference type="ARBA" id="ARBA00023136"/>
    </source>
</evidence>
<keyword evidence="11 15" id="KW-0472">Membrane</keyword>
<protein>
    <submittedName>
        <fullName evidence="19">Polysaccharide biosynthesis tyrosine autokinase</fullName>
        <ecNumber evidence="19">2.7.10.2</ecNumber>
    </submittedName>
</protein>
<dbReference type="GO" id="GO:0004715">
    <property type="term" value="F:non-membrane spanning protein tyrosine kinase activity"/>
    <property type="evidence" value="ECO:0007669"/>
    <property type="project" value="UniProtKB-EC"/>
</dbReference>
<feature type="domain" description="AAA" evidence="17">
    <location>
        <begin position="546"/>
        <end position="692"/>
    </location>
</feature>
<evidence type="ECO:0000259" key="16">
    <source>
        <dbReference type="Pfam" id="PF02706"/>
    </source>
</evidence>
<keyword evidence="20" id="KW-1185">Reference proteome</keyword>
<feature type="domain" description="Tyrosine-protein kinase G-rich" evidence="18">
    <location>
        <begin position="389"/>
        <end position="469"/>
    </location>
</feature>
<organism evidence="19 20">
    <name type="scientific">Paraburkholderia translucens</name>
    <dbReference type="NCBI Taxonomy" id="2886945"/>
    <lineage>
        <taxon>Bacteria</taxon>
        <taxon>Pseudomonadati</taxon>
        <taxon>Pseudomonadota</taxon>
        <taxon>Betaproteobacteria</taxon>
        <taxon>Burkholderiales</taxon>
        <taxon>Burkholderiaceae</taxon>
        <taxon>Paraburkholderia</taxon>
    </lineage>
</organism>
<keyword evidence="4" id="KW-0997">Cell inner membrane</keyword>
<comment type="similarity">
    <text evidence="2">Belongs to the etk/wzc family.</text>
</comment>
<keyword evidence="6 15" id="KW-0812">Transmembrane</keyword>
<evidence type="ECO:0000256" key="9">
    <source>
        <dbReference type="ARBA" id="ARBA00022840"/>
    </source>
</evidence>
<name>A0ABS8K952_9BURK</name>
<keyword evidence="9" id="KW-0067">ATP-binding</keyword>
<feature type="transmembrane region" description="Helical" evidence="15">
    <location>
        <begin position="29"/>
        <end position="51"/>
    </location>
</feature>
<evidence type="ECO:0000256" key="1">
    <source>
        <dbReference type="ARBA" id="ARBA00004429"/>
    </source>
</evidence>
<evidence type="ECO:0000313" key="19">
    <source>
        <dbReference type="EMBL" id="MCC8401285.1"/>
    </source>
</evidence>
<comment type="catalytic activity">
    <reaction evidence="13">
        <text>L-tyrosyl-[protein] + ATP = O-phospho-L-tyrosyl-[protein] + ADP + H(+)</text>
        <dbReference type="Rhea" id="RHEA:10596"/>
        <dbReference type="Rhea" id="RHEA-COMP:10136"/>
        <dbReference type="Rhea" id="RHEA-COMP:20101"/>
        <dbReference type="ChEBI" id="CHEBI:15378"/>
        <dbReference type="ChEBI" id="CHEBI:30616"/>
        <dbReference type="ChEBI" id="CHEBI:46858"/>
        <dbReference type="ChEBI" id="CHEBI:61978"/>
        <dbReference type="ChEBI" id="CHEBI:456216"/>
    </reaction>
</comment>
<dbReference type="InterPro" id="IPR003856">
    <property type="entry name" value="LPS_length_determ_N"/>
</dbReference>
<evidence type="ECO:0000313" key="20">
    <source>
        <dbReference type="Proteomes" id="UP001430614"/>
    </source>
</evidence>
<evidence type="ECO:0000256" key="15">
    <source>
        <dbReference type="SAM" id="Phobius"/>
    </source>
</evidence>
<proteinExistence type="inferred from homology"/>
<evidence type="ECO:0000256" key="7">
    <source>
        <dbReference type="ARBA" id="ARBA00022741"/>
    </source>
</evidence>
<dbReference type="InterPro" id="IPR025669">
    <property type="entry name" value="AAA_dom"/>
</dbReference>
<evidence type="ECO:0000256" key="6">
    <source>
        <dbReference type="ARBA" id="ARBA00022692"/>
    </source>
</evidence>
<evidence type="ECO:0000256" key="12">
    <source>
        <dbReference type="ARBA" id="ARBA00023137"/>
    </source>
</evidence>
<dbReference type="InterPro" id="IPR005702">
    <property type="entry name" value="Wzc-like_C"/>
</dbReference>
<dbReference type="PANTHER" id="PTHR32309:SF32">
    <property type="entry name" value="TYROSINE-PROTEIN KINASE ETK-RELATED"/>
    <property type="match status" value="1"/>
</dbReference>
<evidence type="ECO:0000256" key="5">
    <source>
        <dbReference type="ARBA" id="ARBA00022679"/>
    </source>
</evidence>
<dbReference type="Pfam" id="PF13614">
    <property type="entry name" value="AAA_31"/>
    <property type="match status" value="1"/>
</dbReference>